<dbReference type="AlphaFoldDB" id="A0A250WT93"/>
<name>A0A250WT93_9CHLO</name>
<keyword evidence="3" id="KW-0813">Transport</keyword>
<dbReference type="InterPro" id="IPR011701">
    <property type="entry name" value="MFS"/>
</dbReference>
<evidence type="ECO:0000259" key="9">
    <source>
        <dbReference type="PROSITE" id="PS50850"/>
    </source>
</evidence>
<evidence type="ECO:0000313" key="10">
    <source>
        <dbReference type="EMBL" id="GAX74043.1"/>
    </source>
</evidence>
<proteinExistence type="inferred from homology"/>
<dbReference type="InterPro" id="IPR000849">
    <property type="entry name" value="Sugar_P_transporter"/>
</dbReference>
<feature type="transmembrane region" description="Helical" evidence="8">
    <location>
        <begin position="165"/>
        <end position="193"/>
    </location>
</feature>
<keyword evidence="7 8" id="KW-0472">Membrane</keyword>
<keyword evidence="4" id="KW-0762">Sugar transport</keyword>
<dbReference type="SUPFAM" id="SSF103473">
    <property type="entry name" value="MFS general substrate transporter"/>
    <property type="match status" value="1"/>
</dbReference>
<evidence type="ECO:0000256" key="3">
    <source>
        <dbReference type="ARBA" id="ARBA00022448"/>
    </source>
</evidence>
<dbReference type="STRING" id="1157962.A0A250WT93"/>
<dbReference type="EMBL" id="BEGY01000005">
    <property type="protein sequence ID" value="GAX74043.1"/>
    <property type="molecule type" value="Genomic_DNA"/>
</dbReference>
<dbReference type="InterPro" id="IPR036259">
    <property type="entry name" value="MFS_trans_sf"/>
</dbReference>
<dbReference type="Pfam" id="PF07690">
    <property type="entry name" value="MFS_1"/>
    <property type="match status" value="2"/>
</dbReference>
<dbReference type="PIRSF" id="PIRSF002808">
    <property type="entry name" value="Hexose_phosphate_transp"/>
    <property type="match status" value="1"/>
</dbReference>
<feature type="transmembrane region" description="Helical" evidence="8">
    <location>
        <begin position="28"/>
        <end position="48"/>
    </location>
</feature>
<comment type="subcellular location">
    <subcellularLocation>
        <location evidence="1">Membrane</location>
        <topology evidence="1">Multi-pass membrane protein</topology>
    </subcellularLocation>
</comment>
<feature type="transmembrane region" description="Helical" evidence="8">
    <location>
        <begin position="205"/>
        <end position="224"/>
    </location>
</feature>
<dbReference type="Gene3D" id="1.20.1250.20">
    <property type="entry name" value="MFS general substrate transporter like domains"/>
    <property type="match status" value="2"/>
</dbReference>
<dbReference type="PROSITE" id="PS50850">
    <property type="entry name" value="MFS"/>
    <property type="match status" value="1"/>
</dbReference>
<evidence type="ECO:0000256" key="5">
    <source>
        <dbReference type="ARBA" id="ARBA00022692"/>
    </source>
</evidence>
<feature type="transmembrane region" description="Helical" evidence="8">
    <location>
        <begin position="475"/>
        <end position="496"/>
    </location>
</feature>
<dbReference type="Proteomes" id="UP000232323">
    <property type="component" value="Unassembled WGS sequence"/>
</dbReference>
<dbReference type="GO" id="GO:0016020">
    <property type="term" value="C:membrane"/>
    <property type="evidence" value="ECO:0007669"/>
    <property type="project" value="UniProtKB-SubCell"/>
</dbReference>
<feature type="transmembrane region" description="Helical" evidence="8">
    <location>
        <begin position="306"/>
        <end position="329"/>
    </location>
</feature>
<feature type="transmembrane region" description="Helical" evidence="8">
    <location>
        <begin position="107"/>
        <end position="125"/>
    </location>
</feature>
<keyword evidence="6 8" id="KW-1133">Transmembrane helix</keyword>
<reference evidence="10 11" key="1">
    <citation type="submission" date="2017-08" db="EMBL/GenBank/DDBJ databases">
        <title>Acidophilic green algal genome provides insights into adaptation to an acidic environment.</title>
        <authorList>
            <person name="Hirooka S."/>
            <person name="Hirose Y."/>
            <person name="Kanesaki Y."/>
            <person name="Higuchi S."/>
            <person name="Fujiwara T."/>
            <person name="Onuma R."/>
            <person name="Era A."/>
            <person name="Ohbayashi R."/>
            <person name="Uzuka A."/>
            <person name="Nozaki H."/>
            <person name="Yoshikawa H."/>
            <person name="Miyagishima S.Y."/>
        </authorList>
    </citation>
    <scope>NUCLEOTIDE SEQUENCE [LARGE SCALE GENOMIC DNA]</scope>
    <source>
        <strain evidence="10 11">NIES-2499</strain>
    </source>
</reference>
<organism evidence="10 11">
    <name type="scientific">Chlamydomonas eustigma</name>
    <dbReference type="NCBI Taxonomy" id="1157962"/>
    <lineage>
        <taxon>Eukaryota</taxon>
        <taxon>Viridiplantae</taxon>
        <taxon>Chlorophyta</taxon>
        <taxon>core chlorophytes</taxon>
        <taxon>Chlorophyceae</taxon>
        <taxon>CS clade</taxon>
        <taxon>Chlamydomonadales</taxon>
        <taxon>Chlamydomonadaceae</taxon>
        <taxon>Chlamydomonas</taxon>
    </lineage>
</organism>
<comment type="caution">
    <text evidence="10">The sequence shown here is derived from an EMBL/GenBank/DDBJ whole genome shotgun (WGS) entry which is preliminary data.</text>
</comment>
<dbReference type="OrthoDB" id="3639251at2759"/>
<feature type="domain" description="Major facilitator superfamily (MFS) profile" evidence="9">
    <location>
        <begin position="53"/>
        <end position="499"/>
    </location>
</feature>
<keyword evidence="11" id="KW-1185">Reference proteome</keyword>
<evidence type="ECO:0000256" key="2">
    <source>
        <dbReference type="ARBA" id="ARBA00009598"/>
    </source>
</evidence>
<dbReference type="PANTHER" id="PTHR43184">
    <property type="entry name" value="MAJOR FACILITATOR SUPERFAMILY TRANSPORTER 16, ISOFORM B"/>
    <property type="match status" value="1"/>
</dbReference>
<accession>A0A250WT93</accession>
<dbReference type="InterPro" id="IPR020846">
    <property type="entry name" value="MFS_dom"/>
</dbReference>
<sequence length="506" mass="54723">MRVKSRQMMPLGVEILQGQHQSRKFSYAWYRGSVLVLTFLCYMGYHAARKPPSIVKSVLKGDISGMSASDSDPRRILMSLGGPVPAGTPEEQRVGWSPFNAVNGQSLLGQVDLAFLGTYALGMFFAGHLGDRVDLRYFLTAGMLGSGLFTILFGMGFFYNVHAYSYYIFVSVMAGLFQSTGWPSVVSIVANWFGKGKRGLIMGIWNAHTSIGNIVGTVVAASLLSSGWGWSFVVPGLLMIFLGILIFFFLVVQPSDVGLQSPYEQAKGYELVREEDDLDSKIAASTKKEGESEGIHFMDAWRIPGVSAYAFCLFFSKLIAYTFLYWLPYYINSTPIEGGMLTPKEAGDLSILFDIGGVAGGVMAGHLSDKTGASALVATSFTILSVPFLWMYRKYGHVSFSINIALMMLSGFCVNGPYALITTAVSADLGTHESLHGNSKALATVTAIIDGMGSIGAAIGPMMTGYISQVGGFDLVFVMLYLSALMAGLLLIKLAAKEYAMLRGKK</sequence>
<evidence type="ECO:0000256" key="7">
    <source>
        <dbReference type="ARBA" id="ARBA00023136"/>
    </source>
</evidence>
<protein>
    <recommendedName>
        <fullName evidence="9">Major facilitator superfamily (MFS) profile domain-containing protein</fullName>
    </recommendedName>
</protein>
<evidence type="ECO:0000313" key="11">
    <source>
        <dbReference type="Proteomes" id="UP000232323"/>
    </source>
</evidence>
<keyword evidence="5 8" id="KW-0812">Transmembrane</keyword>
<gene>
    <name evidence="10" type="ORF">CEUSTIGMA_g1493.t1</name>
</gene>
<dbReference type="PANTHER" id="PTHR43184:SF12">
    <property type="entry name" value="SUGAR PHOSPHATE EXCHANGER 3"/>
    <property type="match status" value="1"/>
</dbReference>
<feature type="transmembrane region" description="Helical" evidence="8">
    <location>
        <begin position="398"/>
        <end position="420"/>
    </location>
</feature>
<evidence type="ECO:0000256" key="4">
    <source>
        <dbReference type="ARBA" id="ARBA00022597"/>
    </source>
</evidence>
<feature type="transmembrane region" description="Helical" evidence="8">
    <location>
        <begin position="137"/>
        <end position="159"/>
    </location>
</feature>
<feature type="transmembrane region" description="Helical" evidence="8">
    <location>
        <begin position="230"/>
        <end position="252"/>
    </location>
</feature>
<comment type="similarity">
    <text evidence="2">Belongs to the major facilitator superfamily. Organophosphate:Pi antiporter (OPA) (TC 2.A.1.4) family.</text>
</comment>
<dbReference type="GO" id="GO:0022857">
    <property type="term" value="F:transmembrane transporter activity"/>
    <property type="evidence" value="ECO:0007669"/>
    <property type="project" value="InterPro"/>
</dbReference>
<dbReference type="GO" id="GO:0055062">
    <property type="term" value="P:phosphate ion homeostasis"/>
    <property type="evidence" value="ECO:0007669"/>
    <property type="project" value="UniProtKB-ARBA"/>
</dbReference>
<evidence type="ECO:0000256" key="1">
    <source>
        <dbReference type="ARBA" id="ARBA00004141"/>
    </source>
</evidence>
<evidence type="ECO:0000256" key="8">
    <source>
        <dbReference type="SAM" id="Phobius"/>
    </source>
</evidence>
<feature type="transmembrane region" description="Helical" evidence="8">
    <location>
        <begin position="374"/>
        <end position="392"/>
    </location>
</feature>
<feature type="transmembrane region" description="Helical" evidence="8">
    <location>
        <begin position="441"/>
        <end position="463"/>
    </location>
</feature>
<dbReference type="FunFam" id="1.20.1250.20:FF:000028">
    <property type="entry name" value="Sugar phosphate exchanger 3 isoform 1"/>
    <property type="match status" value="1"/>
</dbReference>
<evidence type="ECO:0000256" key="6">
    <source>
        <dbReference type="ARBA" id="ARBA00022989"/>
    </source>
</evidence>